<dbReference type="EMBL" id="KI271594">
    <property type="protein sequence ID" value="ERL64686.1"/>
    <property type="molecule type" value="Genomic_DNA"/>
</dbReference>
<dbReference type="STRING" id="1231336.L248_0743"/>
<protein>
    <recommendedName>
        <fullName evidence="3">Surface layer protein A domain-containing protein</fullName>
    </recommendedName>
</protein>
<proteinExistence type="predicted"/>
<organism evidence="1 2">
    <name type="scientific">Schleiferilactobacillus shenzhenensis LY-73</name>
    <dbReference type="NCBI Taxonomy" id="1231336"/>
    <lineage>
        <taxon>Bacteria</taxon>
        <taxon>Bacillati</taxon>
        <taxon>Bacillota</taxon>
        <taxon>Bacilli</taxon>
        <taxon>Lactobacillales</taxon>
        <taxon>Lactobacillaceae</taxon>
        <taxon>Schleiferilactobacillus</taxon>
    </lineage>
</organism>
<keyword evidence="2" id="KW-1185">Reference proteome</keyword>
<dbReference type="Proteomes" id="UP000030647">
    <property type="component" value="Unassembled WGS sequence"/>
</dbReference>
<sequence length="259" mass="27857">MLGVGLISALDTPTPVSAATEAATQNVSSKGKISTVADNGVVTLGNKAQQLYVDAAMMKPANRILPAGSRWQYSTKLAITDSTTGITQDYAYYVGRDLWLPATAVTLADSAKKLPSKYVVNRDQGTVIITNRSGAALYHMITDSTPIAGAQKLAVNTRWHYAHVLVANENNVVLGYLVGGNAYVKAADAQIVQQHGIFTITNAKTAGVIDDRIGKSVRNLPVGSAWRTDRVDYVWASVYYRVATHQWVLSTAGTWRASK</sequence>
<dbReference type="AlphaFoldDB" id="U4TIP2"/>
<gene>
    <name evidence="1" type="ORF">L248_0743</name>
</gene>
<accession>U4TIP2</accession>
<name>U4TIP2_9LACO</name>
<evidence type="ECO:0000313" key="2">
    <source>
        <dbReference type="Proteomes" id="UP000030647"/>
    </source>
</evidence>
<reference evidence="2" key="1">
    <citation type="journal article" date="2013" name="Genome Announc.">
        <title>Whole-Genome Sequencing of Lactobacillus shenzhenensis Strain LY-73T.</title>
        <authorList>
            <person name="Lin Z."/>
            <person name="Liu Z."/>
            <person name="Yang R."/>
            <person name="Zou Y."/>
            <person name="Wan D."/>
            <person name="Chen J."/>
            <person name="Guo M."/>
            <person name="Zhao J."/>
            <person name="Fang C."/>
            <person name="Yang R."/>
            <person name="Liu F."/>
        </authorList>
    </citation>
    <scope>NUCLEOTIDE SEQUENCE [LARGE SCALE GENOMIC DNA]</scope>
    <source>
        <strain evidence="2">LY-73</strain>
    </source>
</reference>
<dbReference type="HOGENOM" id="CLU_1052891_0_0_9"/>
<evidence type="ECO:0000313" key="1">
    <source>
        <dbReference type="EMBL" id="ERL64686.1"/>
    </source>
</evidence>
<evidence type="ECO:0008006" key="3">
    <source>
        <dbReference type="Google" id="ProtNLM"/>
    </source>
</evidence>